<name>A0A7Y3W4V9_9PROT</name>
<sequence length="222" mass="24046">MFRRLFALAAMGALGACASVSTDTVFTGEEDNILVVIRGAKQSAYIDGWGFQKVNVDTLRFSSDSFDVNVAVAFSQKMAIPEGIDTGRANYYITTNEGPGAFAFTRRTGSSPTVPVLNCYADGAAVFQLRRGVVNVIDIDDPRGRKTAERIEEEVKPALAQYEGITAEVVAAPVTHFVRFEMGSSGDVYSRCPDSDEVLSVVPAAEWFRDNPERSGITVIRG</sequence>
<dbReference type="AlphaFoldDB" id="A0A7Y3W4V9"/>
<dbReference type="RefSeq" id="WP_173197270.1">
    <property type="nucleotide sequence ID" value="NZ_JABFCX010000002.1"/>
</dbReference>
<evidence type="ECO:0000313" key="2">
    <source>
        <dbReference type="EMBL" id="NNU15652.1"/>
    </source>
</evidence>
<dbReference type="Proteomes" id="UP000536835">
    <property type="component" value="Unassembled WGS sequence"/>
</dbReference>
<dbReference type="PROSITE" id="PS51257">
    <property type="entry name" value="PROKAR_LIPOPROTEIN"/>
    <property type="match status" value="1"/>
</dbReference>
<keyword evidence="3" id="KW-1185">Reference proteome</keyword>
<reference evidence="2 3" key="1">
    <citation type="submission" date="2020-05" db="EMBL/GenBank/DDBJ databases">
        <title>Parvularcula mediterraneae sp. nov., isolated from polypropylene straw from shallow seawater of the seashore of Laganas in Zakynthos island, Greece.</title>
        <authorList>
            <person name="Szabo I."/>
            <person name="Al-Omari J."/>
            <person name="Rado J."/>
            <person name="Szerdahelyi G.S."/>
        </authorList>
    </citation>
    <scope>NUCLEOTIDE SEQUENCE [LARGE SCALE GENOMIC DNA]</scope>
    <source>
        <strain evidence="2 3">ZS-1/3</strain>
    </source>
</reference>
<proteinExistence type="predicted"/>
<gene>
    <name evidence="2" type="ORF">HK107_04890</name>
</gene>
<evidence type="ECO:0000313" key="3">
    <source>
        <dbReference type="Proteomes" id="UP000536835"/>
    </source>
</evidence>
<accession>A0A7Y3W4V9</accession>
<dbReference type="EMBL" id="JABFCX010000002">
    <property type="protein sequence ID" value="NNU15652.1"/>
    <property type="molecule type" value="Genomic_DNA"/>
</dbReference>
<keyword evidence="1" id="KW-0732">Signal</keyword>
<feature type="signal peptide" evidence="1">
    <location>
        <begin position="1"/>
        <end position="18"/>
    </location>
</feature>
<comment type="caution">
    <text evidence="2">The sequence shown here is derived from an EMBL/GenBank/DDBJ whole genome shotgun (WGS) entry which is preliminary data.</text>
</comment>
<evidence type="ECO:0008006" key="4">
    <source>
        <dbReference type="Google" id="ProtNLM"/>
    </source>
</evidence>
<feature type="chain" id="PRO_5031031559" description="Lipoprotein" evidence="1">
    <location>
        <begin position="19"/>
        <end position="222"/>
    </location>
</feature>
<evidence type="ECO:0000256" key="1">
    <source>
        <dbReference type="SAM" id="SignalP"/>
    </source>
</evidence>
<protein>
    <recommendedName>
        <fullName evidence="4">Lipoprotein</fullName>
    </recommendedName>
</protein>
<organism evidence="2 3">
    <name type="scientific">Parvularcula mediterranea</name>
    <dbReference type="NCBI Taxonomy" id="2732508"/>
    <lineage>
        <taxon>Bacteria</taxon>
        <taxon>Pseudomonadati</taxon>
        <taxon>Pseudomonadota</taxon>
        <taxon>Alphaproteobacteria</taxon>
        <taxon>Parvularculales</taxon>
        <taxon>Parvularculaceae</taxon>
        <taxon>Parvularcula</taxon>
    </lineage>
</organism>